<gene>
    <name evidence="2" type="ORF">GCM10017667_69630</name>
</gene>
<feature type="region of interest" description="Disordered" evidence="1">
    <location>
        <begin position="177"/>
        <end position="262"/>
    </location>
</feature>
<dbReference type="Proteomes" id="UP000632849">
    <property type="component" value="Unassembled WGS sequence"/>
</dbReference>
<comment type="caution">
    <text evidence="2">The sequence shown here is derived from an EMBL/GenBank/DDBJ whole genome shotgun (WGS) entry which is preliminary data.</text>
</comment>
<evidence type="ECO:0000256" key="1">
    <source>
        <dbReference type="SAM" id="MobiDB-lite"/>
    </source>
</evidence>
<dbReference type="EMBL" id="BNBE01000004">
    <property type="protein sequence ID" value="GHG24111.1"/>
    <property type="molecule type" value="Genomic_DNA"/>
</dbReference>
<accession>A0A919BVE8</accession>
<name>A0A919BVE8_STRFL</name>
<keyword evidence="3" id="KW-1185">Reference proteome</keyword>
<dbReference type="AlphaFoldDB" id="A0A919BVE8"/>
<evidence type="ECO:0000313" key="3">
    <source>
        <dbReference type="Proteomes" id="UP000632849"/>
    </source>
</evidence>
<reference evidence="2" key="2">
    <citation type="submission" date="2020-09" db="EMBL/GenBank/DDBJ databases">
        <authorList>
            <person name="Sun Q."/>
            <person name="Ohkuma M."/>
        </authorList>
    </citation>
    <scope>NUCLEOTIDE SEQUENCE</scope>
    <source>
        <strain evidence="2">JCM 4122</strain>
    </source>
</reference>
<protein>
    <submittedName>
        <fullName evidence="2">Uncharacterized protein</fullName>
    </submittedName>
</protein>
<evidence type="ECO:0000313" key="2">
    <source>
        <dbReference type="EMBL" id="GHG24111.1"/>
    </source>
</evidence>
<feature type="compositionally biased region" description="Gly residues" evidence="1">
    <location>
        <begin position="252"/>
        <end position="262"/>
    </location>
</feature>
<sequence length="262" mass="27310">MTPGPPPKVVTRLRDGRIHAYVAGTGTHGMLEPAAVFPPRDGEEAVASVVRQGPERVVRTTPNGVVRLTRAGDLVRASDLEPRSRVRHGHRPGCALPLDGRTVWVHRPDTMAGRGGGDQWVVHDAGSGAVLARCEPETVGHGASHRVHPVDGSVCLDIGEGQDGSAVLRGAVGADSEPEFVLADRPAGEGTARHGGPGGGRPDDEVLAARPAEASAPLSRRPPDPDRWRRPASPAGAGFRGREPGTRSPGFEDGGLGRGPLR</sequence>
<organism evidence="2 3">
    <name type="scientific">Streptomyces filamentosus</name>
    <name type="common">Streptomyces roseosporus</name>
    <dbReference type="NCBI Taxonomy" id="67294"/>
    <lineage>
        <taxon>Bacteria</taxon>
        <taxon>Bacillati</taxon>
        <taxon>Actinomycetota</taxon>
        <taxon>Actinomycetes</taxon>
        <taxon>Kitasatosporales</taxon>
        <taxon>Streptomycetaceae</taxon>
        <taxon>Streptomyces</taxon>
    </lineage>
</organism>
<proteinExistence type="predicted"/>
<reference evidence="2" key="1">
    <citation type="journal article" date="2014" name="Int. J. Syst. Evol. Microbiol.">
        <title>Complete genome sequence of Corynebacterium casei LMG S-19264T (=DSM 44701T), isolated from a smear-ripened cheese.</title>
        <authorList>
            <consortium name="US DOE Joint Genome Institute (JGI-PGF)"/>
            <person name="Walter F."/>
            <person name="Albersmeier A."/>
            <person name="Kalinowski J."/>
            <person name="Ruckert C."/>
        </authorList>
    </citation>
    <scope>NUCLEOTIDE SEQUENCE</scope>
    <source>
        <strain evidence="2">JCM 4122</strain>
    </source>
</reference>